<evidence type="ECO:0000256" key="12">
    <source>
        <dbReference type="ARBA" id="ARBA00044912"/>
    </source>
</evidence>
<dbReference type="SUPFAM" id="SSF103473">
    <property type="entry name" value="MFS general substrate transporter"/>
    <property type="match status" value="1"/>
</dbReference>
<dbReference type="OrthoDB" id="424834at2759"/>
<comment type="catalytic activity">
    <reaction evidence="5">
        <text>L-alpha-aminoacyl-L-histidine(out) = L-alpha-aminoacyl-L-histidine(in)</text>
        <dbReference type="Rhea" id="RHEA:79375"/>
        <dbReference type="ChEBI" id="CHEBI:229967"/>
    </reaction>
</comment>
<feature type="transmembrane region" description="Helical" evidence="19">
    <location>
        <begin position="96"/>
        <end position="118"/>
    </location>
</feature>
<evidence type="ECO:0000256" key="8">
    <source>
        <dbReference type="ARBA" id="ARBA00044898"/>
    </source>
</evidence>
<evidence type="ECO:0000313" key="21">
    <source>
        <dbReference type="EMBL" id="ORY96589.1"/>
    </source>
</evidence>
<keyword evidence="19" id="KW-0812">Transmembrane</keyword>
<dbReference type="InterPro" id="IPR011701">
    <property type="entry name" value="MFS"/>
</dbReference>
<evidence type="ECO:0000256" key="14">
    <source>
        <dbReference type="ARBA" id="ARBA00044924"/>
    </source>
</evidence>
<feature type="transmembrane region" description="Helical" evidence="19">
    <location>
        <begin position="306"/>
        <end position="329"/>
    </location>
</feature>
<comment type="function">
    <text evidence="17">Lysosomal dipeptide uniporter that selectively exports lysine, arginine or histidine-containing dipeptides with a net positive charge from the lysosome lumen into the cytosol. Could play a role in a specific type of protein O-glycosylation indirectly regulating macrophages migration and tissue invasion. Also essential for liver homeostasis.</text>
</comment>
<dbReference type="InterPro" id="IPR020846">
    <property type="entry name" value="MFS_dom"/>
</dbReference>
<organism evidence="21 22">
    <name type="scientific">Syncephalastrum racemosum</name>
    <name type="common">Filamentous fungus</name>
    <dbReference type="NCBI Taxonomy" id="13706"/>
    <lineage>
        <taxon>Eukaryota</taxon>
        <taxon>Fungi</taxon>
        <taxon>Fungi incertae sedis</taxon>
        <taxon>Mucoromycota</taxon>
        <taxon>Mucoromycotina</taxon>
        <taxon>Mucoromycetes</taxon>
        <taxon>Mucorales</taxon>
        <taxon>Syncephalastraceae</taxon>
        <taxon>Syncephalastrum</taxon>
    </lineage>
</organism>
<dbReference type="AlphaFoldDB" id="A0A1X2HCT0"/>
<evidence type="ECO:0000256" key="10">
    <source>
        <dbReference type="ARBA" id="ARBA00044900"/>
    </source>
</evidence>
<comment type="catalytic activity">
    <reaction evidence="10">
        <text>L-lysyl-L-lysine(out) = L-lysyl-L-lysine(in)</text>
        <dbReference type="Rhea" id="RHEA:79403"/>
        <dbReference type="ChEBI" id="CHEBI:229956"/>
    </reaction>
</comment>
<evidence type="ECO:0000256" key="19">
    <source>
        <dbReference type="SAM" id="Phobius"/>
    </source>
</evidence>
<evidence type="ECO:0000256" key="1">
    <source>
        <dbReference type="ARBA" id="ARBA00004141"/>
    </source>
</evidence>
<dbReference type="InterPro" id="IPR052187">
    <property type="entry name" value="MFSD1"/>
</dbReference>
<feature type="transmembrane region" description="Helical" evidence="19">
    <location>
        <begin position="264"/>
        <end position="286"/>
    </location>
</feature>
<comment type="catalytic activity">
    <reaction evidence="11">
        <text>L-arginyl-glycine(out) = L-arginyl-glycine(in)</text>
        <dbReference type="Rhea" id="RHEA:79391"/>
        <dbReference type="ChEBI" id="CHEBI:229955"/>
    </reaction>
</comment>
<feature type="transmembrane region" description="Helical" evidence="19">
    <location>
        <begin position="431"/>
        <end position="449"/>
    </location>
</feature>
<evidence type="ECO:0000256" key="13">
    <source>
        <dbReference type="ARBA" id="ARBA00044919"/>
    </source>
</evidence>
<feature type="domain" description="Major facilitator superfamily (MFS) profile" evidence="20">
    <location>
        <begin position="60"/>
        <end position="454"/>
    </location>
</feature>
<evidence type="ECO:0000259" key="20">
    <source>
        <dbReference type="PROSITE" id="PS50850"/>
    </source>
</evidence>
<evidence type="ECO:0000256" key="15">
    <source>
        <dbReference type="ARBA" id="ARBA00044985"/>
    </source>
</evidence>
<dbReference type="GO" id="GO:0016020">
    <property type="term" value="C:membrane"/>
    <property type="evidence" value="ECO:0007669"/>
    <property type="project" value="UniProtKB-SubCell"/>
</dbReference>
<feature type="transmembrane region" description="Helical" evidence="19">
    <location>
        <begin position="336"/>
        <end position="355"/>
    </location>
</feature>
<dbReference type="PANTHER" id="PTHR23512">
    <property type="entry name" value="MAJOR FACILITATOR SUPERFAMILY DOMAIN-CONTAINING PROTEIN 1"/>
    <property type="match status" value="1"/>
</dbReference>
<feature type="transmembrane region" description="Helical" evidence="19">
    <location>
        <begin position="124"/>
        <end position="143"/>
    </location>
</feature>
<comment type="catalytic activity">
    <reaction evidence="3">
        <text>L-histidyl-glycine(out) = L-histidyl-glycine(in)</text>
        <dbReference type="Rhea" id="RHEA:79395"/>
        <dbReference type="ChEBI" id="CHEBI:229957"/>
    </reaction>
</comment>
<name>A0A1X2HCT0_SYNRA</name>
<evidence type="ECO:0000256" key="2">
    <source>
        <dbReference type="ARBA" id="ARBA00044876"/>
    </source>
</evidence>
<dbReference type="STRING" id="13706.A0A1X2HCT0"/>
<comment type="catalytic activity">
    <reaction evidence="12">
        <text>L-histidyl-L-alpha-amino acid(out) = L-histidyl-L-alpha-amino acid(in)</text>
        <dbReference type="Rhea" id="RHEA:79379"/>
        <dbReference type="ChEBI" id="CHEBI:229964"/>
    </reaction>
</comment>
<dbReference type="OMA" id="KIIQLPW"/>
<dbReference type="InParanoid" id="A0A1X2HCT0"/>
<keyword evidence="19" id="KW-1133">Transmembrane helix</keyword>
<sequence>MIITPLNHSTREDDERKPLLPSTEAISSSLASGDDDQDDLAIAAEKNPLVDLPWTYKSVALACAIFLAVGSHFAAHTLGAMKYTIKKEFGITNVQYGVLQSSVSIVNTVLPVLGGIFLDAFGTVPGSILTTVLIASGNVLVAASTSSASLPMMITGRILYGIGSGTVVIVQETILSQWFQGRSLAGVIALMMTVSRLASFAAQATVTPIANWTGWYGYGFWFSAILCLFSLAINLIYIVLLRTVTRHNRVTPSKKRRSFSWSKLLYIPHAFWLVAVMEFLLGGSWGCFLHINSEFVKFKYGYDNSHAAATGSVAQILPIFTMPLLGFLVDRYGKRTWMMIGSGATFLGAFLLLQYTDITPIVGMLVFSMSLALGPVGLVSSVPIILPLSLVGTGMGVIKAGTNIGASLFDIMTGMLQDHQADHGYDNVNKFFTVIGMLALFAGVVLYILDHRQGGTLDQSAREAKIAAWSASMTSKTLKFNKANWFYGSVLFSLACISWFLFVRFVIASLA</sequence>
<feature type="transmembrane region" description="Helical" evidence="19">
    <location>
        <begin position="54"/>
        <end position="75"/>
    </location>
</feature>
<keyword evidence="22" id="KW-1185">Reference proteome</keyword>
<evidence type="ECO:0000256" key="16">
    <source>
        <dbReference type="ARBA" id="ARBA00045018"/>
    </source>
</evidence>
<comment type="caution">
    <text evidence="21">The sequence shown here is derived from an EMBL/GenBank/DDBJ whole genome shotgun (WGS) entry which is preliminary data.</text>
</comment>
<feature type="transmembrane region" description="Helical" evidence="19">
    <location>
        <begin position="184"/>
        <end position="206"/>
    </location>
</feature>
<comment type="catalytic activity">
    <reaction evidence="8">
        <text>L-aspartyl-L-lysine(out) = L-aspartyl-L-lysine(in)</text>
        <dbReference type="Rhea" id="RHEA:79411"/>
        <dbReference type="ChEBI" id="CHEBI:229953"/>
    </reaction>
</comment>
<reference evidence="21 22" key="1">
    <citation type="submission" date="2016-07" db="EMBL/GenBank/DDBJ databases">
        <title>Pervasive Adenine N6-methylation of Active Genes in Fungi.</title>
        <authorList>
            <consortium name="DOE Joint Genome Institute"/>
            <person name="Mondo S.J."/>
            <person name="Dannebaum R.O."/>
            <person name="Kuo R.C."/>
            <person name="Labutti K."/>
            <person name="Haridas S."/>
            <person name="Kuo A."/>
            <person name="Salamov A."/>
            <person name="Ahrendt S.R."/>
            <person name="Lipzen A."/>
            <person name="Sullivan W."/>
            <person name="Andreopoulos W.B."/>
            <person name="Clum A."/>
            <person name="Lindquist E."/>
            <person name="Daum C."/>
            <person name="Ramamoorthy G.K."/>
            <person name="Gryganskyi A."/>
            <person name="Culley D."/>
            <person name="Magnuson J.K."/>
            <person name="James T.Y."/>
            <person name="O'Malley M.A."/>
            <person name="Stajich J.E."/>
            <person name="Spatafora J.W."/>
            <person name="Visel A."/>
            <person name="Grigoriev I.V."/>
        </authorList>
    </citation>
    <scope>NUCLEOTIDE SEQUENCE [LARGE SCALE GENOMIC DNA]</scope>
    <source>
        <strain evidence="21 22">NRRL 2496</strain>
    </source>
</reference>
<comment type="catalytic activity">
    <reaction evidence="9">
        <text>L-arginyl-L-alpha-amino acid(out) = L-arginyl-L-alpha-amino acid(in)</text>
        <dbReference type="Rhea" id="RHEA:79371"/>
        <dbReference type="ChEBI" id="CHEBI:84315"/>
    </reaction>
</comment>
<proteinExistence type="predicted"/>
<evidence type="ECO:0000256" key="6">
    <source>
        <dbReference type="ARBA" id="ARBA00044891"/>
    </source>
</evidence>
<feature type="transmembrane region" description="Helical" evidence="19">
    <location>
        <begin position="218"/>
        <end position="243"/>
    </location>
</feature>
<keyword evidence="19" id="KW-0472">Membrane</keyword>
<evidence type="ECO:0000313" key="22">
    <source>
        <dbReference type="Proteomes" id="UP000242180"/>
    </source>
</evidence>
<comment type="catalytic activity">
    <reaction evidence="13">
        <text>L-alanyl-L-lysine(out) = L-alanyl-L-lysine(in)</text>
        <dbReference type="Rhea" id="RHEA:79415"/>
        <dbReference type="ChEBI" id="CHEBI:192470"/>
    </reaction>
</comment>
<evidence type="ECO:0000256" key="5">
    <source>
        <dbReference type="ARBA" id="ARBA00044884"/>
    </source>
</evidence>
<dbReference type="EMBL" id="MCGN01000005">
    <property type="protein sequence ID" value="ORY96589.1"/>
    <property type="molecule type" value="Genomic_DNA"/>
</dbReference>
<evidence type="ECO:0000256" key="3">
    <source>
        <dbReference type="ARBA" id="ARBA00044878"/>
    </source>
</evidence>
<evidence type="ECO:0000256" key="4">
    <source>
        <dbReference type="ARBA" id="ARBA00044881"/>
    </source>
</evidence>
<evidence type="ECO:0000256" key="18">
    <source>
        <dbReference type="ARBA" id="ARBA00046376"/>
    </source>
</evidence>
<accession>A0A1X2HCT0</accession>
<comment type="catalytic activity">
    <reaction evidence="6">
        <text>L-lysyl-L-alpha-amino acid(out) = L-lysyl-L-alpha-amino acid(in)</text>
        <dbReference type="Rhea" id="RHEA:79387"/>
        <dbReference type="ChEBI" id="CHEBI:229965"/>
    </reaction>
</comment>
<dbReference type="InterPro" id="IPR036259">
    <property type="entry name" value="MFS_trans_sf"/>
</dbReference>
<feature type="transmembrane region" description="Helical" evidence="19">
    <location>
        <begin position="485"/>
        <end position="507"/>
    </location>
</feature>
<dbReference type="PROSITE" id="PS50850">
    <property type="entry name" value="MFS"/>
    <property type="match status" value="1"/>
</dbReference>
<comment type="catalytic activity">
    <reaction evidence="14">
        <text>L-lysyl-glycine(out) = L-lysyl-glycine(in)</text>
        <dbReference type="Rhea" id="RHEA:79407"/>
        <dbReference type="ChEBI" id="CHEBI:191202"/>
    </reaction>
</comment>
<dbReference type="GO" id="GO:0022857">
    <property type="term" value="F:transmembrane transporter activity"/>
    <property type="evidence" value="ECO:0007669"/>
    <property type="project" value="InterPro"/>
</dbReference>
<dbReference type="Proteomes" id="UP000242180">
    <property type="component" value="Unassembled WGS sequence"/>
</dbReference>
<evidence type="ECO:0000256" key="7">
    <source>
        <dbReference type="ARBA" id="ARBA00044893"/>
    </source>
</evidence>
<protein>
    <recommendedName>
        <fullName evidence="15">Lysosomal dipeptide transporter MFSD1</fullName>
    </recommendedName>
    <alternativeName>
        <fullName evidence="16">Major facilitator superfamily domain-containing protein 1</fullName>
    </alternativeName>
</protein>
<dbReference type="Pfam" id="PF07690">
    <property type="entry name" value="MFS_1"/>
    <property type="match status" value="1"/>
</dbReference>
<evidence type="ECO:0000256" key="11">
    <source>
        <dbReference type="ARBA" id="ARBA00044903"/>
    </source>
</evidence>
<comment type="subcellular location">
    <subcellularLocation>
        <location evidence="1">Membrane</location>
        <topology evidence="1">Multi-pass membrane protein</topology>
    </subcellularLocation>
</comment>
<dbReference type="PANTHER" id="PTHR23512:SF12">
    <property type="entry name" value="TRANSPORTER, PUTATIVE (AFU_ORTHOLOGUE AFUA_4G00260)-RELATED"/>
    <property type="match status" value="1"/>
</dbReference>
<evidence type="ECO:0000256" key="17">
    <source>
        <dbReference type="ARBA" id="ARBA00045709"/>
    </source>
</evidence>
<comment type="catalytic activity">
    <reaction evidence="7">
        <text>L-alpha-aminoacyl-L-lysine(out) = L-alpha-aminoacyl-L-lysine(in)</text>
        <dbReference type="Rhea" id="RHEA:79383"/>
        <dbReference type="ChEBI" id="CHEBI:229966"/>
    </reaction>
</comment>
<comment type="catalytic activity">
    <reaction evidence="4">
        <text>L-alpha-aminoacyl-L-arginine(out) = L-alpha-aminoacyl-L-arginine(in)</text>
        <dbReference type="Rhea" id="RHEA:79367"/>
        <dbReference type="ChEBI" id="CHEBI:229968"/>
    </reaction>
</comment>
<comment type="subunit">
    <text evidence="18">Homodimer. Interacts with lysosomal protein GLMP (via lumenal domain); the interaction starts while both proteins are still in the endoplasmic reticulum and is required for stabilization of MFSD1 in lysosomes but has no direct effect on its targeting to lysosomes or transporter activity.</text>
</comment>
<gene>
    <name evidence="21" type="ORF">BCR43DRAFT_491941</name>
</gene>
<evidence type="ECO:0000256" key="9">
    <source>
        <dbReference type="ARBA" id="ARBA00044899"/>
    </source>
</evidence>
<feature type="transmembrane region" description="Helical" evidence="19">
    <location>
        <begin position="361"/>
        <end position="386"/>
    </location>
</feature>
<comment type="catalytic activity">
    <reaction evidence="2">
        <text>L-lysyl-L-alanine(out) = L-lysyl-L-alanine(in)</text>
        <dbReference type="Rhea" id="RHEA:79399"/>
        <dbReference type="ChEBI" id="CHEBI:229954"/>
    </reaction>
</comment>
<dbReference type="Gene3D" id="1.20.1250.20">
    <property type="entry name" value="MFS general substrate transporter like domains"/>
    <property type="match status" value="2"/>
</dbReference>